<sequence>METNNPWSEKADVVNENSNSPLILHQAGKPQFLTGTPRIGGGLEQLLKEAPNEKMLKNARLMMVFGVLGGLLFGVPLVFVPIGLIMEMSYWSKETMFRIKTGQTTKKEVVRKGMMNILFLILGLCIIAFMV</sequence>
<dbReference type="EMBL" id="UINC01168174">
    <property type="protein sequence ID" value="SVD71071.1"/>
    <property type="molecule type" value="Genomic_DNA"/>
</dbReference>
<feature type="transmembrane region" description="Helical" evidence="1">
    <location>
        <begin position="109"/>
        <end position="130"/>
    </location>
</feature>
<dbReference type="AlphaFoldDB" id="A0A382XKT9"/>
<reference evidence="2" key="1">
    <citation type="submission" date="2018-05" db="EMBL/GenBank/DDBJ databases">
        <authorList>
            <person name="Lanie J.A."/>
            <person name="Ng W.-L."/>
            <person name="Kazmierczak K.M."/>
            <person name="Andrzejewski T.M."/>
            <person name="Davidsen T.M."/>
            <person name="Wayne K.J."/>
            <person name="Tettelin H."/>
            <person name="Glass J.I."/>
            <person name="Rusch D."/>
            <person name="Podicherti R."/>
            <person name="Tsui H.-C.T."/>
            <person name="Winkler M.E."/>
        </authorList>
    </citation>
    <scope>NUCLEOTIDE SEQUENCE</scope>
</reference>
<keyword evidence="1" id="KW-1133">Transmembrane helix</keyword>
<evidence type="ECO:0000313" key="2">
    <source>
        <dbReference type="EMBL" id="SVD71071.1"/>
    </source>
</evidence>
<gene>
    <name evidence="2" type="ORF">METZ01_LOCUS423925</name>
</gene>
<keyword evidence="1" id="KW-0812">Transmembrane</keyword>
<accession>A0A382XKT9</accession>
<keyword evidence="1" id="KW-0472">Membrane</keyword>
<evidence type="ECO:0000256" key="1">
    <source>
        <dbReference type="SAM" id="Phobius"/>
    </source>
</evidence>
<name>A0A382XKT9_9ZZZZ</name>
<organism evidence="2">
    <name type="scientific">marine metagenome</name>
    <dbReference type="NCBI Taxonomy" id="408172"/>
    <lineage>
        <taxon>unclassified sequences</taxon>
        <taxon>metagenomes</taxon>
        <taxon>ecological metagenomes</taxon>
    </lineage>
</organism>
<proteinExistence type="predicted"/>
<protein>
    <submittedName>
        <fullName evidence="2">Uncharacterized protein</fullName>
    </submittedName>
</protein>
<feature type="transmembrane region" description="Helical" evidence="1">
    <location>
        <begin position="61"/>
        <end position="88"/>
    </location>
</feature>
<feature type="non-terminal residue" evidence="2">
    <location>
        <position position="131"/>
    </location>
</feature>